<proteinExistence type="predicted"/>
<protein>
    <submittedName>
        <fullName evidence="1">Uncharacterized protein</fullName>
    </submittedName>
</protein>
<organism evidence="1 2">
    <name type="scientific">Mycobacterium gordonae</name>
    <dbReference type="NCBI Taxonomy" id="1778"/>
    <lineage>
        <taxon>Bacteria</taxon>
        <taxon>Bacillati</taxon>
        <taxon>Actinomycetota</taxon>
        <taxon>Actinomycetes</taxon>
        <taxon>Mycobacteriales</taxon>
        <taxon>Mycobacteriaceae</taxon>
        <taxon>Mycobacterium</taxon>
    </lineage>
</organism>
<evidence type="ECO:0000313" key="1">
    <source>
        <dbReference type="EMBL" id="OBS02454.1"/>
    </source>
</evidence>
<dbReference type="Proteomes" id="UP000093757">
    <property type="component" value="Unassembled WGS sequence"/>
</dbReference>
<sequence>MQPQFLAPQPEATEREGVIEVRCQGGLHFKVVDGDTIEIKCKHCSDRDSVVLHRISMHDFSVQTLRLKELRGRGARSPRKENP</sequence>
<gene>
    <name evidence="1" type="ORF">A9W98_14855</name>
</gene>
<dbReference type="EMBL" id="MAEM01000186">
    <property type="protein sequence ID" value="OBS02454.1"/>
    <property type="molecule type" value="Genomic_DNA"/>
</dbReference>
<dbReference type="AlphaFoldDB" id="A0A1A6BJQ8"/>
<evidence type="ECO:0000313" key="2">
    <source>
        <dbReference type="Proteomes" id="UP000093757"/>
    </source>
</evidence>
<name>A0A1A6BJQ8_MYCGO</name>
<comment type="caution">
    <text evidence="1">The sequence shown here is derived from an EMBL/GenBank/DDBJ whole genome shotgun (WGS) entry which is preliminary data.</text>
</comment>
<reference evidence="1 2" key="1">
    <citation type="submission" date="2016-06" db="EMBL/GenBank/DDBJ databases">
        <authorList>
            <person name="Kjaerup R.B."/>
            <person name="Dalgaard T.S."/>
            <person name="Juul-Madsen H.R."/>
        </authorList>
    </citation>
    <scope>NUCLEOTIDE SEQUENCE [LARGE SCALE GENOMIC DNA]</scope>
    <source>
        <strain evidence="1 2">1245752.6</strain>
    </source>
</reference>
<accession>A0A1A6BJQ8</accession>